<feature type="transmembrane region" description="Helical" evidence="6">
    <location>
        <begin position="135"/>
        <end position="154"/>
    </location>
</feature>
<accession>B5Y9N5</accession>
<evidence type="ECO:0000256" key="3">
    <source>
        <dbReference type="ARBA" id="ARBA00022692"/>
    </source>
</evidence>
<dbReference type="PANTHER" id="PTHR10010">
    <property type="entry name" value="SOLUTE CARRIER FAMILY 34 SODIUM PHOSPHATE , MEMBER 2-RELATED"/>
    <property type="match status" value="1"/>
</dbReference>
<dbReference type="NCBIfam" id="TIGR00704">
    <property type="entry name" value="NaPi_cotrn_rel"/>
    <property type="match status" value="1"/>
</dbReference>
<feature type="transmembrane region" description="Helical" evidence="6">
    <location>
        <begin position="46"/>
        <end position="63"/>
    </location>
</feature>
<keyword evidence="3 6" id="KW-0812">Transmembrane</keyword>
<evidence type="ECO:0000256" key="4">
    <source>
        <dbReference type="ARBA" id="ARBA00022989"/>
    </source>
</evidence>
<dbReference type="PANTHER" id="PTHR10010:SF46">
    <property type="entry name" value="SODIUM-DEPENDENT PHOSPHATE TRANSPORT PROTEIN 2B"/>
    <property type="match status" value="1"/>
</dbReference>
<reference evidence="8 9" key="2">
    <citation type="journal article" date="2014" name="Genome Announc.">
        <title>Complete Genome Sequence of Coprothermobacter proteolyticus DSM 5265.</title>
        <authorList>
            <person name="Alexiev A."/>
            <person name="Coil D.A."/>
            <person name="Badger J.H."/>
            <person name="Enticknap J."/>
            <person name="Ward N."/>
            <person name="Robb F.T."/>
            <person name="Eisen J.A."/>
        </authorList>
    </citation>
    <scope>NUCLEOTIDE SEQUENCE [LARGE SCALE GENOMIC DNA]</scope>
    <source>
        <strain evidence="9">ATCC 35245 / DSM 5265 / OCM 4 / BT</strain>
    </source>
</reference>
<dbReference type="HOGENOM" id="CLU_025623_0_1_9"/>
<dbReference type="EMBL" id="CP001145">
    <property type="protein sequence ID" value="ACI17645.1"/>
    <property type="molecule type" value="Genomic_DNA"/>
</dbReference>
<dbReference type="STRING" id="309798.COPRO5265_1174"/>
<feature type="transmembrane region" description="Helical" evidence="6">
    <location>
        <begin position="242"/>
        <end position="264"/>
    </location>
</feature>
<evidence type="ECO:0000256" key="6">
    <source>
        <dbReference type="SAM" id="Phobius"/>
    </source>
</evidence>
<evidence type="ECO:0000313" key="8">
    <source>
        <dbReference type="EMBL" id="ACI17645.1"/>
    </source>
</evidence>
<keyword evidence="2" id="KW-1003">Cell membrane</keyword>
<evidence type="ECO:0000256" key="5">
    <source>
        <dbReference type="ARBA" id="ARBA00023136"/>
    </source>
</evidence>
<keyword evidence="9" id="KW-1185">Reference proteome</keyword>
<feature type="domain" description="PhoU" evidence="7">
    <location>
        <begin position="453"/>
        <end position="536"/>
    </location>
</feature>
<keyword evidence="5 6" id="KW-0472">Membrane</keyword>
<evidence type="ECO:0000256" key="2">
    <source>
        <dbReference type="ARBA" id="ARBA00022475"/>
    </source>
</evidence>
<dbReference type="Gene3D" id="1.20.58.220">
    <property type="entry name" value="Phosphate transport system protein phou homolog 2, domain 2"/>
    <property type="match status" value="1"/>
</dbReference>
<protein>
    <submittedName>
        <fullName evidence="8">Sodium-dependent phosphate transporter</fullName>
    </submittedName>
</protein>
<dbReference type="InterPro" id="IPR026022">
    <property type="entry name" value="PhoU_dom"/>
</dbReference>
<dbReference type="InterPro" id="IPR003841">
    <property type="entry name" value="Na/Pi_transpt"/>
</dbReference>
<dbReference type="OrthoDB" id="9763003at2"/>
<name>B5Y9N5_COPPD</name>
<dbReference type="eggNOG" id="COG1283">
    <property type="taxonomic scope" value="Bacteria"/>
</dbReference>
<feature type="transmembrane region" description="Helical" evidence="6">
    <location>
        <begin position="6"/>
        <end position="25"/>
    </location>
</feature>
<keyword evidence="4 6" id="KW-1133">Transmembrane helix</keyword>
<dbReference type="GO" id="GO:0005436">
    <property type="term" value="F:sodium:phosphate symporter activity"/>
    <property type="evidence" value="ECO:0007669"/>
    <property type="project" value="InterPro"/>
</dbReference>
<feature type="transmembrane region" description="Helical" evidence="6">
    <location>
        <begin position="166"/>
        <end position="188"/>
    </location>
</feature>
<feature type="domain" description="PhoU" evidence="7">
    <location>
        <begin position="349"/>
        <end position="433"/>
    </location>
</feature>
<comment type="subcellular location">
    <subcellularLocation>
        <location evidence="1">Cell membrane</location>
        <topology evidence="1">Multi-pass membrane protein</topology>
    </subcellularLocation>
</comment>
<gene>
    <name evidence="8" type="ordered locus">COPRO5265_1174</name>
</gene>
<dbReference type="Pfam" id="PF02690">
    <property type="entry name" value="Na_Pi_cotrans"/>
    <property type="match status" value="1"/>
</dbReference>
<dbReference type="KEGG" id="cpo:COPRO5265_1174"/>
<sequence length="552" mass="60513">MQPLQYIGLALGGLSVFLYGLLAFSDYLKELAGIRLRTIITRISGTTWKALLTGLIVTALWQSSSVTTVVAVALVNAGMLPFEAALGLIFGANIGTTITAQIVAFNITQWGLFILPIGLITYLVGKKKRAKTIGLSIFSFGLLLSGLWLMELGLSPLKESAYLQSLLVAFSTKPWLGILAGAVFTGIIQSSSATTSLVVAMARQGLMTFGAAVPLVLGANVGTTVTALLASIGTKLSARRTAVAHLLFNLVGVILIYPFLVTGIYQNAVISISEIFGDVSLPRLIANSHTLFNVVWALFWAFQVNNFAKLVKWLVKGEEKIFTKPEYLHANLLSAPSLALDALRSTLKYMADVSISMLNSVVEMILKEEKYNGEEIWNMENLVDDLYSDGLQYANKLAQTSLSEEEVAYLAAIVHSMDDVERWGDHATNLIEFAEFVYENDVHFSPKGQESLKQLFGLVKANLDRAQQVIDNGFSESILELTVLTEEQIDALVKELRNERTERLIQGEVSVSAAVIYVDILTNLERVADHCLNVVQNFSRIHGEKVSDERRQ</sequence>
<dbReference type="Pfam" id="PF01895">
    <property type="entry name" value="PhoU"/>
    <property type="match status" value="2"/>
</dbReference>
<organism evidence="8 9">
    <name type="scientific">Coprothermobacter proteolyticus (strain ATCC 35245 / DSM 5265 / OCM 4 / BT)</name>
    <dbReference type="NCBI Taxonomy" id="309798"/>
    <lineage>
        <taxon>Bacteria</taxon>
        <taxon>Pseudomonadati</taxon>
        <taxon>Coprothermobacterota</taxon>
        <taxon>Coprothermobacteria</taxon>
        <taxon>Coprothermobacterales</taxon>
        <taxon>Coprothermobacteraceae</taxon>
        <taxon>Coprothermobacter</taxon>
    </lineage>
</organism>
<dbReference type="NCBIfam" id="NF037997">
    <property type="entry name" value="Na_Pi_symport"/>
    <property type="match status" value="1"/>
</dbReference>
<dbReference type="SUPFAM" id="SSF109755">
    <property type="entry name" value="PhoU-like"/>
    <property type="match status" value="1"/>
</dbReference>
<feature type="transmembrane region" description="Helical" evidence="6">
    <location>
        <begin position="69"/>
        <end position="90"/>
    </location>
</feature>
<evidence type="ECO:0000259" key="7">
    <source>
        <dbReference type="Pfam" id="PF01895"/>
    </source>
</evidence>
<dbReference type="InterPro" id="IPR038078">
    <property type="entry name" value="PhoU-like_sf"/>
</dbReference>
<feature type="transmembrane region" description="Helical" evidence="6">
    <location>
        <begin position="208"/>
        <end position="230"/>
    </location>
</feature>
<dbReference type="GO" id="GO:0044341">
    <property type="term" value="P:sodium-dependent phosphate transport"/>
    <property type="evidence" value="ECO:0007669"/>
    <property type="project" value="InterPro"/>
</dbReference>
<evidence type="ECO:0000256" key="1">
    <source>
        <dbReference type="ARBA" id="ARBA00004651"/>
    </source>
</evidence>
<proteinExistence type="predicted"/>
<dbReference type="InterPro" id="IPR004633">
    <property type="entry name" value="NaPi_cotrn-rel/YqeW-like"/>
</dbReference>
<feature type="transmembrane region" description="Helical" evidence="6">
    <location>
        <begin position="284"/>
        <end position="302"/>
    </location>
</feature>
<dbReference type="RefSeq" id="WP_012544297.1">
    <property type="nucleotide sequence ID" value="NC_011295.1"/>
</dbReference>
<evidence type="ECO:0000313" key="9">
    <source>
        <dbReference type="Proteomes" id="UP000001732"/>
    </source>
</evidence>
<dbReference type="AlphaFoldDB" id="B5Y9N5"/>
<feature type="transmembrane region" description="Helical" evidence="6">
    <location>
        <begin position="102"/>
        <end position="123"/>
    </location>
</feature>
<dbReference type="GO" id="GO:0005886">
    <property type="term" value="C:plasma membrane"/>
    <property type="evidence" value="ECO:0007669"/>
    <property type="project" value="UniProtKB-SubCell"/>
</dbReference>
<reference evidence="9" key="1">
    <citation type="submission" date="2008-08" db="EMBL/GenBank/DDBJ databases">
        <title>The complete genome sequence of Coprothermobacter proteolyticus strain ATCC 5245 / DSM 5265 / BT.</title>
        <authorList>
            <person name="Dodson R.J."/>
            <person name="Durkin A.S."/>
            <person name="Wu M."/>
            <person name="Eisen J."/>
            <person name="Sutton G."/>
        </authorList>
    </citation>
    <scope>NUCLEOTIDE SEQUENCE [LARGE SCALE GENOMIC DNA]</scope>
    <source>
        <strain evidence="9">ATCC 35245 / DSM 5265 / OCM 4 / BT</strain>
    </source>
</reference>
<dbReference type="Proteomes" id="UP000001732">
    <property type="component" value="Chromosome"/>
</dbReference>